<dbReference type="AlphaFoldDB" id="A0AAJ2UE40"/>
<evidence type="ECO:0000313" key="1">
    <source>
        <dbReference type="EMBL" id="MDW2906620.1"/>
    </source>
</evidence>
<organism evidence="1 2">
    <name type="scientific">Mesomycoplasma ovipneumoniae</name>
    <dbReference type="NCBI Taxonomy" id="29562"/>
    <lineage>
        <taxon>Bacteria</taxon>
        <taxon>Bacillati</taxon>
        <taxon>Mycoplasmatota</taxon>
        <taxon>Mycoplasmoidales</taxon>
        <taxon>Metamycoplasmataceae</taxon>
        <taxon>Mesomycoplasma</taxon>
    </lineage>
</organism>
<comment type="caution">
    <text evidence="1">The sequence shown here is derived from an EMBL/GenBank/DDBJ whole genome shotgun (WGS) entry which is preliminary data.</text>
</comment>
<sequence length="255" mass="29559">MHDGNNKIQAQTFSSDNYKNKLQEFSYQNQQSWNNDVSLFSLKTQREYQHKKRHTKNGELYIKIDGWKEILYRGGFFRQDKVRWEGTAKIWFKKDLYRWDKSTYNPMPIDKLRLSVHSVIGGLASPSFEFNGQTKYSGVFIEGATRMTNMSVSIDAHTKELVHSFEKKETDKVTIDYQGAGWNYQIFGFGQYATGYALDEGESSSISSIDPFSLDVDNELGDNSITSPNRIPIEIFNSKQEVYLDDKNSKFIKKI</sequence>
<name>A0AAJ2UE40_9BACT</name>
<protein>
    <submittedName>
        <fullName evidence="1">Uncharacterized protein</fullName>
    </submittedName>
</protein>
<dbReference type="RefSeq" id="WP_318087509.1">
    <property type="nucleotide sequence ID" value="NZ_JAWPFH010000015.1"/>
</dbReference>
<evidence type="ECO:0000313" key="2">
    <source>
        <dbReference type="Proteomes" id="UP001282363"/>
    </source>
</evidence>
<gene>
    <name evidence="1" type="ORF">R7U65_03275</name>
</gene>
<dbReference type="Proteomes" id="UP001282363">
    <property type="component" value="Unassembled WGS sequence"/>
</dbReference>
<reference evidence="1" key="1">
    <citation type="submission" date="2023-10" db="EMBL/GenBank/DDBJ databases">
        <title>Genome sequences of Mycoplasma ovipneumoniae isolated from goats.</title>
        <authorList>
            <person name="Spergser J."/>
        </authorList>
    </citation>
    <scope>NUCLEOTIDE SEQUENCE</scope>
    <source>
        <strain evidence="1">GL19</strain>
    </source>
</reference>
<dbReference type="EMBL" id="JAWPFH010000015">
    <property type="protein sequence ID" value="MDW2906620.1"/>
    <property type="molecule type" value="Genomic_DNA"/>
</dbReference>
<accession>A0AAJ2UE40</accession>
<proteinExistence type="predicted"/>